<evidence type="ECO:0000313" key="2">
    <source>
        <dbReference type="EMBL" id="KAG7450153.1"/>
    </source>
</evidence>
<dbReference type="Gene3D" id="1.20.58.670">
    <property type="entry name" value="Dsl1p vesicle tethering complex, Tip20p subunit, domain D"/>
    <property type="match status" value="1"/>
</dbReference>
<dbReference type="OrthoDB" id="407410at2759"/>
<gene>
    <name evidence="2" type="ORF">BT62DRAFT_984746</name>
</gene>
<dbReference type="EMBL" id="MU250526">
    <property type="protein sequence ID" value="KAG7450153.1"/>
    <property type="molecule type" value="Genomic_DNA"/>
</dbReference>
<feature type="coiled-coil region" evidence="1">
    <location>
        <begin position="36"/>
        <end position="102"/>
    </location>
</feature>
<dbReference type="GO" id="GO:0070939">
    <property type="term" value="C:Dsl1/NZR complex"/>
    <property type="evidence" value="ECO:0007669"/>
    <property type="project" value="InterPro"/>
</dbReference>
<dbReference type="RefSeq" id="XP_043043653.1">
    <property type="nucleotide sequence ID" value="XM_043189887.1"/>
</dbReference>
<reference evidence="2" key="1">
    <citation type="submission" date="2020-11" db="EMBL/GenBank/DDBJ databases">
        <title>Adaptations for nitrogen fixation in a non-lichenized fungal sporocarp promotes dispersal by wood-feeding termites.</title>
        <authorList>
            <consortium name="DOE Joint Genome Institute"/>
            <person name="Koch R.A."/>
            <person name="Yoon G."/>
            <person name="Arayal U."/>
            <person name="Lail K."/>
            <person name="Amirebrahimi M."/>
            <person name="Labutti K."/>
            <person name="Lipzen A."/>
            <person name="Riley R."/>
            <person name="Barry K."/>
            <person name="Henrissat B."/>
            <person name="Grigoriev I.V."/>
            <person name="Herr J.R."/>
            <person name="Aime M.C."/>
        </authorList>
    </citation>
    <scope>NUCLEOTIDE SEQUENCE</scope>
    <source>
        <strain evidence="2">MCA 3950</strain>
    </source>
</reference>
<dbReference type="PANTHER" id="PTHR13520">
    <property type="entry name" value="RAD50-INTERACTING PROTEIN 1 RINT-1"/>
    <property type="match status" value="1"/>
</dbReference>
<dbReference type="GeneID" id="66112184"/>
<comment type="caution">
    <text evidence="2">The sequence shown here is derived from an EMBL/GenBank/DDBJ whole genome shotgun (WGS) entry which is preliminary data.</text>
</comment>
<evidence type="ECO:0000313" key="3">
    <source>
        <dbReference type="Proteomes" id="UP000812287"/>
    </source>
</evidence>
<evidence type="ECO:0000256" key="1">
    <source>
        <dbReference type="SAM" id="Coils"/>
    </source>
</evidence>
<sequence length="827" mass="93021">MSSQEIRSLLAPANTQQAYSKASIFLNSTFHSFEDLNCLQRDVAQAQQRRDELETRLALSQSRINVLTAETRVAVESYRHSAQELSLKRHTLADELASLSQDFVSSLSDVDPSPTLLEDIETLHRNLKELKSVKEYVQIIKHALNLSESAVQQISASSSISNDSVTHFRSLRAFVTGVSDVCSGVTSESNGDRLGLVAFLERLQETTWSGMKTVLSNTLLSAAEKLEWPMTIRYSSVPPEDRVAFEASFCNLLELQNIGETLSHNDTKTRSEKDGLYPLETLVQPLSLRFKYHFEGNRQTNQLHKPEWYFTHVLNAVTDHQNFMESVVQRLLSSTKYKSFNAWHEFTLLLFPLLSRKLRHTVPSMFLHPSLLAHTIYQALSFDAALSEEGFTTMDTSARDTFESSQWPGVADIILGKKEWFEAWIDGEKKFAEDQYHEIISTPDAWQIAECEVEKQASELQTTNSARRISALVEQVTDRYSPLPNFTQRTRFLISVQLPILELYHGRILSSLDAFETLSSALVRAVPGALGVNLGGKEDTSVNVETRSLTSGVAGVQRLCKALLSANYMEICMETWGEEVFFLELWTEINMRASLRARVQGNPLLPDPEVEESPLGHETIFEELINHYRKLSVRAQDMIVQQVCAEVEGSLRPHLTATTSNPNSSTDPGQDEVAISQTLLAPIALLSTHLTYIRTTLPQSTITLLYRRIASRLSEHIMQRQILYRGNVSVREAREVQAECELWVETSQGGLAGALGAGRNRVEAPWSKLLEAGRLIAAEGPVWDKAVDFTYGSGSEREWEVAMVETTGFSELSREEVGRILRRRNTE</sequence>
<dbReference type="Proteomes" id="UP000812287">
    <property type="component" value="Unassembled WGS sequence"/>
</dbReference>
<dbReference type="InterPro" id="IPR007528">
    <property type="entry name" value="RINT1_Tip20"/>
</dbReference>
<dbReference type="AlphaFoldDB" id="A0A9P8AW33"/>
<dbReference type="Gene3D" id="1.20.58.1420">
    <property type="entry name" value="Dsl1p vesicle tethering complex, Tip20p subunit, domain B"/>
    <property type="match status" value="1"/>
</dbReference>
<dbReference type="PANTHER" id="PTHR13520:SF0">
    <property type="entry name" value="RAD50-INTERACTING PROTEIN 1"/>
    <property type="match status" value="1"/>
</dbReference>
<dbReference type="Pfam" id="PF04437">
    <property type="entry name" value="RINT1_TIP1"/>
    <property type="match status" value="1"/>
</dbReference>
<accession>A0A9P8AW33</accession>
<dbReference type="InterPro" id="IPR042042">
    <property type="entry name" value="Tip20p_domB"/>
</dbReference>
<dbReference type="GO" id="GO:0006890">
    <property type="term" value="P:retrograde vesicle-mediated transport, Golgi to endoplasmic reticulum"/>
    <property type="evidence" value="ECO:0007669"/>
    <property type="project" value="InterPro"/>
</dbReference>
<protein>
    <submittedName>
        <fullName evidence="2">RINT-1 family protein</fullName>
    </submittedName>
</protein>
<keyword evidence="3" id="KW-1185">Reference proteome</keyword>
<dbReference type="GO" id="GO:0006888">
    <property type="term" value="P:endoplasmic reticulum to Golgi vesicle-mediated transport"/>
    <property type="evidence" value="ECO:0007669"/>
    <property type="project" value="InterPro"/>
</dbReference>
<dbReference type="PROSITE" id="PS51386">
    <property type="entry name" value="RINT1_TIP20"/>
    <property type="match status" value="1"/>
</dbReference>
<organism evidence="2 3">
    <name type="scientific">Guyanagaster necrorhizus</name>
    <dbReference type="NCBI Taxonomy" id="856835"/>
    <lineage>
        <taxon>Eukaryota</taxon>
        <taxon>Fungi</taxon>
        <taxon>Dikarya</taxon>
        <taxon>Basidiomycota</taxon>
        <taxon>Agaricomycotina</taxon>
        <taxon>Agaricomycetes</taxon>
        <taxon>Agaricomycetidae</taxon>
        <taxon>Agaricales</taxon>
        <taxon>Marasmiineae</taxon>
        <taxon>Physalacriaceae</taxon>
        <taxon>Guyanagaster</taxon>
    </lineage>
</organism>
<dbReference type="GO" id="GO:0060628">
    <property type="term" value="P:regulation of ER to Golgi vesicle-mediated transport"/>
    <property type="evidence" value="ECO:0007669"/>
    <property type="project" value="TreeGrafter"/>
</dbReference>
<name>A0A9P8AW33_9AGAR</name>
<keyword evidence="1" id="KW-0175">Coiled coil</keyword>
<dbReference type="InterPro" id="IPR042044">
    <property type="entry name" value="EXOC6PINT-1/Sec15/Tip20_C_dom2"/>
</dbReference>
<proteinExistence type="predicted"/>